<sequence>MEMTTMDHFLLIILSAFVAYLPRFIPLRIFASREIPEWFNEWMKYVPVSLFSALVFKDLFINSRFQFVGVDNVTKLIAAVIVFAIAYRTRSMGLSVVLGLCAIMLLSLVL</sequence>
<accession>A0A0R1HFV3</accession>
<dbReference type="STRING" id="1423719.FC66_GL000399"/>
<dbReference type="Pfam" id="PF05437">
    <property type="entry name" value="AzlD"/>
    <property type="match status" value="1"/>
</dbReference>
<dbReference type="PATRIC" id="fig|1423719.4.peg.404"/>
<keyword evidence="1" id="KW-0472">Membrane</keyword>
<organism evidence="2 3">
    <name type="scientific">Dellaglioa algida DSM 15638</name>
    <dbReference type="NCBI Taxonomy" id="1423719"/>
    <lineage>
        <taxon>Bacteria</taxon>
        <taxon>Bacillati</taxon>
        <taxon>Bacillota</taxon>
        <taxon>Bacilli</taxon>
        <taxon>Lactobacillales</taxon>
        <taxon>Lactobacillaceae</taxon>
        <taxon>Dellaglioa</taxon>
    </lineage>
</organism>
<name>A0A0R1HFV3_9LACO</name>
<feature type="transmembrane region" description="Helical" evidence="1">
    <location>
        <begin position="67"/>
        <end position="86"/>
    </location>
</feature>
<feature type="transmembrane region" description="Helical" evidence="1">
    <location>
        <begin position="9"/>
        <end position="30"/>
    </location>
</feature>
<dbReference type="AlphaFoldDB" id="A0A0R1HFV3"/>
<evidence type="ECO:0000256" key="1">
    <source>
        <dbReference type="SAM" id="Phobius"/>
    </source>
</evidence>
<protein>
    <submittedName>
        <fullName evidence="2">Integral membrane protein</fullName>
    </submittedName>
</protein>
<reference evidence="2 3" key="1">
    <citation type="journal article" date="2015" name="Genome Announc.">
        <title>Expanding the biotechnology potential of lactobacilli through comparative genomics of 213 strains and associated genera.</title>
        <authorList>
            <person name="Sun Z."/>
            <person name="Harris H.M."/>
            <person name="McCann A."/>
            <person name="Guo C."/>
            <person name="Argimon S."/>
            <person name="Zhang W."/>
            <person name="Yang X."/>
            <person name="Jeffery I.B."/>
            <person name="Cooney J.C."/>
            <person name="Kagawa T.F."/>
            <person name="Liu W."/>
            <person name="Song Y."/>
            <person name="Salvetti E."/>
            <person name="Wrobel A."/>
            <person name="Rasinkangas P."/>
            <person name="Parkhill J."/>
            <person name="Rea M.C."/>
            <person name="O'Sullivan O."/>
            <person name="Ritari J."/>
            <person name="Douillard F.P."/>
            <person name="Paul Ross R."/>
            <person name="Yang R."/>
            <person name="Briner A.E."/>
            <person name="Felis G.E."/>
            <person name="de Vos W.M."/>
            <person name="Barrangou R."/>
            <person name="Klaenhammer T.R."/>
            <person name="Caufield P.W."/>
            <person name="Cui Y."/>
            <person name="Zhang H."/>
            <person name="O'Toole P.W."/>
        </authorList>
    </citation>
    <scope>NUCLEOTIDE SEQUENCE [LARGE SCALE GENOMIC DNA]</scope>
    <source>
        <strain evidence="2 3">DSM 15638</strain>
    </source>
</reference>
<dbReference type="EMBL" id="AZDI01000011">
    <property type="protein sequence ID" value="KRK45228.1"/>
    <property type="molecule type" value="Genomic_DNA"/>
</dbReference>
<evidence type="ECO:0000313" key="2">
    <source>
        <dbReference type="EMBL" id="KRK45228.1"/>
    </source>
</evidence>
<comment type="caution">
    <text evidence="2">The sequence shown here is derived from an EMBL/GenBank/DDBJ whole genome shotgun (WGS) entry which is preliminary data.</text>
</comment>
<evidence type="ECO:0000313" key="3">
    <source>
        <dbReference type="Proteomes" id="UP000051450"/>
    </source>
</evidence>
<dbReference type="Proteomes" id="UP000051450">
    <property type="component" value="Unassembled WGS sequence"/>
</dbReference>
<keyword evidence="3" id="KW-1185">Reference proteome</keyword>
<dbReference type="InterPro" id="IPR008407">
    <property type="entry name" value="Brnchd-chn_aa_trnsp_AzlD"/>
</dbReference>
<dbReference type="GeneID" id="83548045"/>
<keyword evidence="1" id="KW-0812">Transmembrane</keyword>
<proteinExistence type="predicted"/>
<dbReference type="RefSeq" id="WP_057974660.1">
    <property type="nucleotide sequence ID" value="NZ_AZDI01000011.1"/>
</dbReference>
<gene>
    <name evidence="2" type="ORF">FC66_GL000399</name>
</gene>
<keyword evidence="1" id="KW-1133">Transmembrane helix</keyword>
<feature type="transmembrane region" description="Helical" evidence="1">
    <location>
        <begin position="92"/>
        <end position="109"/>
    </location>
</feature>
<dbReference type="OrthoDB" id="7870017at2"/>